<dbReference type="EMBL" id="GDKF01002153">
    <property type="protein sequence ID" value="JAT76469.1"/>
    <property type="molecule type" value="Transcribed_RNA"/>
</dbReference>
<reference evidence="2" key="2">
    <citation type="submission" date="2015-08" db="EMBL/GenBank/DDBJ databases">
        <authorList>
            <person name="Babu N.S."/>
            <person name="Beckwith C.J."/>
            <person name="Beseler K.G."/>
            <person name="Brison A."/>
            <person name="Carone J.V."/>
            <person name="Caskin T.P."/>
            <person name="Diamond M."/>
            <person name="Durham M.E."/>
            <person name="Foxe J.M."/>
            <person name="Go M."/>
            <person name="Henderson B.A."/>
            <person name="Jones I.B."/>
            <person name="McGettigan J.A."/>
            <person name="Micheletti S.J."/>
            <person name="Nasrallah M.E."/>
            <person name="Ortiz D."/>
            <person name="Piller C.R."/>
            <person name="Privatt S.R."/>
            <person name="Schneider S.L."/>
            <person name="Sharp S."/>
            <person name="Smith T.C."/>
            <person name="Stanton J.D."/>
            <person name="Ullery H.E."/>
            <person name="Wilson R.J."/>
            <person name="Serrano M.G."/>
            <person name="Buck G."/>
            <person name="Lee V."/>
            <person name="Wang Y."/>
            <person name="Carvalho R."/>
            <person name="Voegtly L."/>
            <person name="Shi R."/>
            <person name="Duckworth R."/>
            <person name="Johnson A."/>
            <person name="Loviza R."/>
            <person name="Walstead R."/>
            <person name="Shah Z."/>
            <person name="Kiflezghi M."/>
            <person name="Wade K."/>
            <person name="Ball S.L."/>
            <person name="Bradley K.W."/>
            <person name="Asai D.J."/>
            <person name="Bowman C.A."/>
            <person name="Russell D.A."/>
            <person name="Pope W.H."/>
            <person name="Jacobs-Sera D."/>
            <person name="Hendrix R.W."/>
            <person name="Hatfull G.F."/>
        </authorList>
    </citation>
    <scope>NUCLEOTIDE SEQUENCE</scope>
</reference>
<dbReference type="RefSeq" id="XP_011399843.1">
    <property type="nucleotide sequence ID" value="XM_011401541.1"/>
</dbReference>
<sequence>MAGCLALFRRLRRGTKDSKEPRRLSLVGPHIACSADPGWSIPTTPPSPHSTGSASASDDAGSCRFPSGVPTPQGPLSPAGGGYSKDAACLRQEPRSREGAGPLQGGALGQIVLKGHMISGDQLVLFVYINLRPIRTKVAPKGYSTLRCGVLRELPLRF</sequence>
<reference evidence="4" key="5">
    <citation type="submission" date="2018-11" db="EMBL/GenBank/DDBJ databases">
        <title>Characterization of plant carbon substrate utilization by Auxenochlorella protothecoides.</title>
        <authorList>
            <person name="Vogler B.W."/>
            <person name="Starkenburg S.R."/>
            <person name="Sudasinghe N."/>
            <person name="Schambach J.Y."/>
            <person name="Rollin J.A."/>
            <person name="Pattathil S."/>
            <person name="Barry A.N."/>
        </authorList>
    </citation>
    <scope>NUCLEOTIDE SEQUENCE [LARGE SCALE GENOMIC DNA]</scope>
    <source>
        <strain evidence="4">UTEX 25</strain>
    </source>
</reference>
<evidence type="ECO:0000313" key="4">
    <source>
        <dbReference type="EMBL" id="RMZ52206.1"/>
    </source>
</evidence>
<evidence type="ECO:0000313" key="2">
    <source>
        <dbReference type="EMBL" id="JAT76469.1"/>
    </source>
</evidence>
<reference evidence="3 5" key="1">
    <citation type="journal article" date="2014" name="BMC Genomics">
        <title>Oil accumulation mechanisms of the oleaginous microalga Chlorella protothecoides revealed through its genome, transcriptomes, and proteomes.</title>
        <authorList>
            <person name="Gao C."/>
            <person name="Wang Y."/>
            <person name="Shen Y."/>
            <person name="Yan D."/>
            <person name="He X."/>
            <person name="Dai J."/>
            <person name="Wu Q."/>
        </authorList>
    </citation>
    <scope>NUCLEOTIDE SEQUENCE [LARGE SCALE GENOMIC DNA]</scope>
    <source>
        <strain evidence="3 5">0710</strain>
    </source>
</reference>
<dbReference type="AlphaFoldDB" id="A0A087SME1"/>
<evidence type="ECO:0000256" key="1">
    <source>
        <dbReference type="SAM" id="MobiDB-lite"/>
    </source>
</evidence>
<keyword evidence="5" id="KW-1185">Reference proteome</keyword>
<dbReference type="EMBL" id="KL662137">
    <property type="protein sequence ID" value="KFM26895.1"/>
    <property type="molecule type" value="Genomic_DNA"/>
</dbReference>
<name>A0A087SME1_AUXPR</name>
<dbReference type="GeneID" id="23616347"/>
<gene>
    <name evidence="4" type="ORF">APUTEX25_001596</name>
    <name evidence="3" type="ORF">F751_4956</name>
    <name evidence="2" type="ORF">g.82053</name>
</gene>
<proteinExistence type="predicted"/>
<dbReference type="EMBL" id="QOKY01000213">
    <property type="protein sequence ID" value="RMZ52206.1"/>
    <property type="molecule type" value="Genomic_DNA"/>
</dbReference>
<dbReference type="Proteomes" id="UP000279271">
    <property type="component" value="Unassembled WGS sequence"/>
</dbReference>
<evidence type="ECO:0000313" key="6">
    <source>
        <dbReference type="Proteomes" id="UP000279271"/>
    </source>
</evidence>
<dbReference type="KEGG" id="apro:F751_4956"/>
<evidence type="ECO:0000313" key="5">
    <source>
        <dbReference type="Proteomes" id="UP000028924"/>
    </source>
</evidence>
<organism evidence="3 5">
    <name type="scientific">Auxenochlorella protothecoides</name>
    <name type="common">Green microalga</name>
    <name type="synonym">Chlorella protothecoides</name>
    <dbReference type="NCBI Taxonomy" id="3075"/>
    <lineage>
        <taxon>Eukaryota</taxon>
        <taxon>Viridiplantae</taxon>
        <taxon>Chlorophyta</taxon>
        <taxon>core chlorophytes</taxon>
        <taxon>Trebouxiophyceae</taxon>
        <taxon>Chlorellales</taxon>
        <taxon>Chlorellaceae</taxon>
        <taxon>Auxenochlorella</taxon>
    </lineage>
</organism>
<protein>
    <submittedName>
        <fullName evidence="3">Uncharacterized protein</fullName>
    </submittedName>
</protein>
<evidence type="ECO:0000313" key="3">
    <source>
        <dbReference type="EMBL" id="KFM26895.1"/>
    </source>
</evidence>
<feature type="compositionally biased region" description="Low complexity" evidence="1">
    <location>
        <begin position="49"/>
        <end position="62"/>
    </location>
</feature>
<reference evidence="4" key="4">
    <citation type="submission" date="2018-10" db="EMBL/GenBank/DDBJ databases">
        <authorList>
            <person name="Hovde B."/>
            <person name="Zhang X."/>
        </authorList>
    </citation>
    <scope>NUCLEOTIDE SEQUENCE [LARGE SCALE GENOMIC DNA]</scope>
    <source>
        <strain evidence="4">UTEX 25</strain>
    </source>
</reference>
<feature type="region of interest" description="Disordered" evidence="1">
    <location>
        <begin position="37"/>
        <end position="102"/>
    </location>
</feature>
<reference evidence="6" key="3">
    <citation type="journal article" date="2018" name="Algal Res.">
        <title>Characterization of plant carbon substrate utilization by Auxenochlorella protothecoides.</title>
        <authorList>
            <person name="Vogler B.W."/>
            <person name="Starkenburg S.R."/>
            <person name="Sudasinghe N."/>
            <person name="Schambach J.Y."/>
            <person name="Rollin J.A."/>
            <person name="Pattathil S."/>
            <person name="Barry A.N."/>
        </authorList>
    </citation>
    <scope>NUCLEOTIDE SEQUENCE [LARGE SCALE GENOMIC DNA]</scope>
    <source>
        <strain evidence="6">UTEX 25</strain>
    </source>
</reference>
<dbReference type="Proteomes" id="UP000028924">
    <property type="component" value="Unassembled WGS sequence"/>
</dbReference>
<accession>A0A087SME1</accession>